<dbReference type="CAZy" id="GT9">
    <property type="family name" value="Glycosyltransferase Family 9"/>
</dbReference>
<dbReference type="PANTHER" id="PTHR30160:SF1">
    <property type="entry name" value="LIPOPOLYSACCHARIDE 1,2-N-ACETYLGLUCOSAMINETRANSFERASE-RELATED"/>
    <property type="match status" value="1"/>
</dbReference>
<dbReference type="HOGENOM" id="CLU_038371_0_0_10"/>
<dbReference type="AlphaFoldDB" id="B3QU67"/>
<evidence type="ECO:0000256" key="1">
    <source>
        <dbReference type="ARBA" id="ARBA00022676"/>
    </source>
</evidence>
<name>B3QU67_CHLT3</name>
<proteinExistence type="predicted"/>
<dbReference type="Gene3D" id="3.40.50.2000">
    <property type="entry name" value="Glycogen Phosphorylase B"/>
    <property type="match status" value="2"/>
</dbReference>
<dbReference type="SUPFAM" id="SSF53756">
    <property type="entry name" value="UDP-Glycosyltransferase/glycogen phosphorylase"/>
    <property type="match status" value="1"/>
</dbReference>
<dbReference type="PANTHER" id="PTHR30160">
    <property type="entry name" value="TETRAACYLDISACCHARIDE 4'-KINASE-RELATED"/>
    <property type="match status" value="1"/>
</dbReference>
<organism evidence="3 4">
    <name type="scientific">Chloroherpeton thalassium (strain ATCC 35110 / GB-78)</name>
    <dbReference type="NCBI Taxonomy" id="517418"/>
    <lineage>
        <taxon>Bacteria</taxon>
        <taxon>Pseudomonadati</taxon>
        <taxon>Chlorobiota</taxon>
        <taxon>Chlorobiia</taxon>
        <taxon>Chlorobiales</taxon>
        <taxon>Chloroherpetonaceae</taxon>
        <taxon>Chloroherpeton</taxon>
    </lineage>
</organism>
<evidence type="ECO:0000313" key="3">
    <source>
        <dbReference type="EMBL" id="ACF12865.1"/>
    </source>
</evidence>
<dbReference type="STRING" id="517418.Ctha_0394"/>
<protein>
    <submittedName>
        <fullName evidence="3">Glycosyl transferase family 9</fullName>
    </submittedName>
</protein>
<dbReference type="eggNOG" id="COG0859">
    <property type="taxonomic scope" value="Bacteria"/>
</dbReference>
<dbReference type="OrthoDB" id="9768048at2"/>
<dbReference type="InterPro" id="IPR051199">
    <property type="entry name" value="LPS_LOS_Heptosyltrfase"/>
</dbReference>
<sequence length="393" mass="44746">MIWKFLRLFFTNTNPPDEPKKILVIREAAIGDVILITPFLKQLRKLYPKATIEYVVVDWASSILAHNSNIDRVYQVSNELIFGSKMDLLKKRLSFFSELAKKNYDIVFSPTTQLIYKAALLLFRNTYKIGFDTVAYGVIGLSNFMLSDYVYIDLKEIPRKRHVAQLYLEMLRRLHPNYNVQAETTGLEIFLSDVEKNRIDEIFQSLGWCDEHEFIAIAPSAGGGVKPDAAIKTAPPEKFVQTIRLLRENNPKRRFVMIGSKGERDYVDKMALCDGKNIINLCGDLTLLESTQLLKQSALLISNDSGVSHMASALKLNHIVLFGATDSIEFGPYQNPNAKVLKVALPCAPCRENHCMVEESTQTKDFKRPYCLNMITPEEIVEQAEMLLKKRAK</sequence>
<dbReference type="RefSeq" id="WP_012498949.1">
    <property type="nucleotide sequence ID" value="NC_011026.1"/>
</dbReference>
<keyword evidence="2 3" id="KW-0808">Transferase</keyword>
<dbReference type="KEGG" id="cts:Ctha_0394"/>
<evidence type="ECO:0000256" key="2">
    <source>
        <dbReference type="ARBA" id="ARBA00022679"/>
    </source>
</evidence>
<dbReference type="GO" id="GO:0009244">
    <property type="term" value="P:lipopolysaccharide core region biosynthetic process"/>
    <property type="evidence" value="ECO:0007669"/>
    <property type="project" value="TreeGrafter"/>
</dbReference>
<accession>B3QU67</accession>
<dbReference type="EMBL" id="CP001100">
    <property type="protein sequence ID" value="ACF12865.1"/>
    <property type="molecule type" value="Genomic_DNA"/>
</dbReference>
<keyword evidence="4" id="KW-1185">Reference proteome</keyword>
<reference evidence="3 4" key="1">
    <citation type="submission" date="2008-06" db="EMBL/GenBank/DDBJ databases">
        <title>Complete sequence of Chloroherpeton thalassium ATCC 35110.</title>
        <authorList>
            <consortium name="US DOE Joint Genome Institute"/>
            <person name="Lucas S."/>
            <person name="Copeland A."/>
            <person name="Lapidus A."/>
            <person name="Glavina del Rio T."/>
            <person name="Dalin E."/>
            <person name="Tice H."/>
            <person name="Bruce D."/>
            <person name="Goodwin L."/>
            <person name="Pitluck S."/>
            <person name="Schmutz J."/>
            <person name="Larimer F."/>
            <person name="Land M."/>
            <person name="Hauser L."/>
            <person name="Kyrpides N."/>
            <person name="Mikhailova N."/>
            <person name="Liu Z."/>
            <person name="Li T."/>
            <person name="Zhao F."/>
            <person name="Overmann J."/>
            <person name="Bryant D.A."/>
            <person name="Richardson P."/>
        </authorList>
    </citation>
    <scope>NUCLEOTIDE SEQUENCE [LARGE SCALE GENOMIC DNA]</scope>
    <source>
        <strain evidence="4">ATCC 35110 / GB-78</strain>
    </source>
</reference>
<dbReference type="CDD" id="cd03789">
    <property type="entry name" value="GT9_LPS_heptosyltransferase"/>
    <property type="match status" value="1"/>
</dbReference>
<dbReference type="Pfam" id="PF01075">
    <property type="entry name" value="Glyco_transf_9"/>
    <property type="match status" value="1"/>
</dbReference>
<dbReference type="GO" id="GO:0008713">
    <property type="term" value="F:ADP-heptose-lipopolysaccharide heptosyltransferase activity"/>
    <property type="evidence" value="ECO:0007669"/>
    <property type="project" value="TreeGrafter"/>
</dbReference>
<gene>
    <name evidence="3" type="ordered locus">Ctha_0394</name>
</gene>
<dbReference type="GO" id="GO:0005829">
    <property type="term" value="C:cytosol"/>
    <property type="evidence" value="ECO:0007669"/>
    <property type="project" value="TreeGrafter"/>
</dbReference>
<dbReference type="InterPro" id="IPR002201">
    <property type="entry name" value="Glyco_trans_9"/>
</dbReference>
<dbReference type="Proteomes" id="UP000001208">
    <property type="component" value="Chromosome"/>
</dbReference>
<evidence type="ECO:0000313" key="4">
    <source>
        <dbReference type="Proteomes" id="UP000001208"/>
    </source>
</evidence>
<keyword evidence="1" id="KW-0328">Glycosyltransferase</keyword>